<dbReference type="NCBIfam" id="TIGR00032">
    <property type="entry name" value="argG"/>
    <property type="match status" value="1"/>
</dbReference>
<feature type="binding site" evidence="9">
    <location>
        <position position="121"/>
    </location>
    <ligand>
        <name>L-aspartate</name>
        <dbReference type="ChEBI" id="CHEBI:29991"/>
    </ligand>
</feature>
<sequence length="404" mass="44976">MKKKINKVVMAYSGGLDTSVAIKWLQDKYDVEVICFSADVGQNEDLTPLEEKALNTGASKIYIEDLQEEFLKEYVFKGLKAGALYEAKYPLATAYSRPLIAKKMIDVAKKEGADAVAHGCTGKGNDQVRFDVSFQALSPGIEIVAPLREWEFKARSEEIEYAAKHNIPVSATKKSPYSIDRNLWGVSIECGILEDPWAEPPAEVYQITTAPEDAPNEAEYIEVTFKAGEPVALNGQEYGPVELVSKLNETAGKHGIGRIDMVENRLVGIKSREIYEAPAATVLMNAHRHLEDLVLDRETYHYKELIAQKYAELVYYGQWFSPLKAALDAFVDTTQQYVNGTVKLKLYKGNATVVGRKSDNSLYQENLATYEKSDIFNHDAAIGFIELFGLPLKVHGSVNKSSNE</sequence>
<dbReference type="Gene3D" id="1.20.5.470">
    <property type="entry name" value="Single helix bin"/>
    <property type="match status" value="1"/>
</dbReference>
<dbReference type="PANTHER" id="PTHR11587">
    <property type="entry name" value="ARGININOSUCCINATE SYNTHASE"/>
    <property type="match status" value="1"/>
</dbReference>
<keyword evidence="7 9" id="KW-0547">Nucleotide-binding</keyword>
<dbReference type="GO" id="GO:0000053">
    <property type="term" value="P:argininosuccinate metabolic process"/>
    <property type="evidence" value="ECO:0007669"/>
    <property type="project" value="TreeGrafter"/>
</dbReference>
<feature type="domain" description="Arginosuccinate synthase C-terminal" evidence="11">
    <location>
        <begin position="177"/>
        <end position="394"/>
    </location>
</feature>
<evidence type="ECO:0000256" key="8">
    <source>
        <dbReference type="ARBA" id="ARBA00022840"/>
    </source>
</evidence>
<dbReference type="PROSITE" id="PS00565">
    <property type="entry name" value="ARGININOSUCCIN_SYN_2"/>
    <property type="match status" value="1"/>
</dbReference>
<reference evidence="12 13" key="2">
    <citation type="submission" date="2016-08" db="EMBL/GenBank/DDBJ databases">
        <title>Orenia metallireducens sp. nov. strain Z6, a Novel Metal-reducing Firmicute from the Deep Subsurface.</title>
        <authorList>
            <person name="Maxim B.I."/>
            <person name="Kenneth K."/>
            <person name="Flynn T.M."/>
            <person name="Oloughlin E.J."/>
            <person name="Locke R.A."/>
            <person name="Weber J.R."/>
            <person name="Egan S.M."/>
            <person name="Mackie R.I."/>
            <person name="Cann I.K."/>
        </authorList>
    </citation>
    <scope>NUCLEOTIDE SEQUENCE [LARGE SCALE GENOMIC DNA]</scope>
    <source>
        <strain evidence="12 13">Z6</strain>
    </source>
</reference>
<comment type="catalytic activity">
    <reaction evidence="9">
        <text>L-citrulline + L-aspartate + ATP = 2-(N(omega)-L-arginino)succinate + AMP + diphosphate + H(+)</text>
        <dbReference type="Rhea" id="RHEA:10932"/>
        <dbReference type="ChEBI" id="CHEBI:15378"/>
        <dbReference type="ChEBI" id="CHEBI:29991"/>
        <dbReference type="ChEBI" id="CHEBI:30616"/>
        <dbReference type="ChEBI" id="CHEBI:33019"/>
        <dbReference type="ChEBI" id="CHEBI:57472"/>
        <dbReference type="ChEBI" id="CHEBI:57743"/>
        <dbReference type="ChEBI" id="CHEBI:456215"/>
        <dbReference type="EC" id="6.3.4.5"/>
    </reaction>
</comment>
<feature type="binding site" evidence="9">
    <location>
        <position position="89"/>
    </location>
    <ligand>
        <name>L-citrulline</name>
        <dbReference type="ChEBI" id="CHEBI:57743"/>
    </ligand>
</feature>
<proteinExistence type="inferred from homology"/>
<accession>A0A1C0AAI2</accession>
<keyword evidence="5 9" id="KW-0436">Ligase</keyword>
<dbReference type="NCBIfam" id="NF001770">
    <property type="entry name" value="PRK00509.1"/>
    <property type="match status" value="1"/>
</dbReference>
<evidence type="ECO:0000313" key="13">
    <source>
        <dbReference type="Proteomes" id="UP000093514"/>
    </source>
</evidence>
<dbReference type="Gene3D" id="3.90.1260.10">
    <property type="entry name" value="Argininosuccinate synthetase, chain A, domain 2"/>
    <property type="match status" value="1"/>
</dbReference>
<evidence type="ECO:0000256" key="9">
    <source>
        <dbReference type="HAMAP-Rule" id="MF_00005"/>
    </source>
</evidence>
<dbReference type="OrthoDB" id="9801641at2"/>
<dbReference type="GO" id="GO:0004055">
    <property type="term" value="F:argininosuccinate synthase activity"/>
    <property type="evidence" value="ECO:0007669"/>
    <property type="project" value="UniProtKB-UniRule"/>
</dbReference>
<dbReference type="InterPro" id="IPR023434">
    <property type="entry name" value="Arginosuc_synth_type_1_subfam"/>
</dbReference>
<reference evidence="13" key="1">
    <citation type="submission" date="2016-07" db="EMBL/GenBank/DDBJ databases">
        <authorList>
            <person name="Florea S."/>
            <person name="Webb J.S."/>
            <person name="Jaromczyk J."/>
            <person name="Schardl C.L."/>
        </authorList>
    </citation>
    <scope>NUCLEOTIDE SEQUENCE [LARGE SCALE GENOMIC DNA]</scope>
    <source>
        <strain evidence="13">Z6</strain>
    </source>
</reference>
<comment type="subcellular location">
    <subcellularLocation>
        <location evidence="9">Cytoplasm</location>
    </subcellularLocation>
</comment>
<comment type="subunit">
    <text evidence="2 9">Homotetramer.</text>
</comment>
<comment type="similarity">
    <text evidence="9">Belongs to the argininosuccinate synthase family. Type 1 subfamily.</text>
</comment>
<dbReference type="PANTHER" id="PTHR11587:SF2">
    <property type="entry name" value="ARGININOSUCCINATE SYNTHASE"/>
    <property type="match status" value="1"/>
</dbReference>
<dbReference type="Pfam" id="PF20979">
    <property type="entry name" value="Arginosuc_syn_C"/>
    <property type="match status" value="1"/>
</dbReference>
<comment type="caution">
    <text evidence="12">The sequence shown here is derived from an EMBL/GenBank/DDBJ whole genome shotgun (WGS) entry which is preliminary data.</text>
</comment>
<dbReference type="EC" id="6.3.4.5" evidence="3 9"/>
<dbReference type="GO" id="GO:0005737">
    <property type="term" value="C:cytoplasm"/>
    <property type="evidence" value="ECO:0007669"/>
    <property type="project" value="UniProtKB-SubCell"/>
</dbReference>
<dbReference type="GO" id="GO:0006526">
    <property type="term" value="P:L-arginine biosynthetic process"/>
    <property type="evidence" value="ECO:0007669"/>
    <property type="project" value="UniProtKB-UniRule"/>
</dbReference>
<comment type="pathway">
    <text evidence="1 9">Amino-acid biosynthesis; L-arginine biosynthesis; L-arginine from L-ornithine and carbamoyl phosphate: step 2/3.</text>
</comment>
<dbReference type="Gene3D" id="3.40.50.620">
    <property type="entry name" value="HUPs"/>
    <property type="match status" value="1"/>
</dbReference>
<dbReference type="GO" id="GO:0005524">
    <property type="term" value="F:ATP binding"/>
    <property type="evidence" value="ECO:0007669"/>
    <property type="project" value="UniProtKB-UniRule"/>
</dbReference>
<feature type="binding site" evidence="9">
    <location>
        <position position="119"/>
    </location>
    <ligand>
        <name>ATP</name>
        <dbReference type="ChEBI" id="CHEBI:30616"/>
    </ligand>
</feature>
<dbReference type="InterPro" id="IPR001518">
    <property type="entry name" value="Arginosuc_synth"/>
</dbReference>
<dbReference type="EMBL" id="LWDV01000008">
    <property type="protein sequence ID" value="OCL27292.1"/>
    <property type="molecule type" value="Genomic_DNA"/>
</dbReference>
<dbReference type="InterPro" id="IPR018223">
    <property type="entry name" value="Arginosuc_synth_CS"/>
</dbReference>
<name>A0A1C0AAI2_9FIRM</name>
<feature type="binding site" evidence="9">
    <location>
        <position position="178"/>
    </location>
    <ligand>
        <name>L-citrulline</name>
        <dbReference type="ChEBI" id="CHEBI:57743"/>
    </ligand>
</feature>
<feature type="binding site" evidence="9">
    <location>
        <position position="187"/>
    </location>
    <ligand>
        <name>L-citrulline</name>
        <dbReference type="ChEBI" id="CHEBI:57743"/>
    </ligand>
</feature>
<evidence type="ECO:0000256" key="4">
    <source>
        <dbReference type="ARBA" id="ARBA00022571"/>
    </source>
</evidence>
<comment type="caution">
    <text evidence="9">Lacks conserved residue(s) required for the propagation of feature annotation.</text>
</comment>
<dbReference type="RefSeq" id="WP_068717026.1">
    <property type="nucleotide sequence ID" value="NZ_LWDV01000008.1"/>
</dbReference>
<evidence type="ECO:0000256" key="2">
    <source>
        <dbReference type="ARBA" id="ARBA00011881"/>
    </source>
</evidence>
<feature type="binding site" evidence="9">
    <location>
        <begin position="11"/>
        <end position="19"/>
    </location>
    <ligand>
        <name>ATP</name>
        <dbReference type="ChEBI" id="CHEBI:30616"/>
    </ligand>
</feature>
<feature type="binding site" evidence="9">
    <location>
        <position position="125"/>
    </location>
    <ligand>
        <name>L-aspartate</name>
        <dbReference type="ChEBI" id="CHEBI:29991"/>
    </ligand>
</feature>
<dbReference type="GO" id="GO:0000050">
    <property type="term" value="P:urea cycle"/>
    <property type="evidence" value="ECO:0007669"/>
    <property type="project" value="TreeGrafter"/>
</dbReference>
<dbReference type="AlphaFoldDB" id="A0A1C0AAI2"/>
<dbReference type="InterPro" id="IPR048267">
    <property type="entry name" value="Arginosuc_syn_N"/>
</dbReference>
<dbReference type="Pfam" id="PF00764">
    <property type="entry name" value="Arginosuc_synth"/>
    <property type="match status" value="1"/>
</dbReference>
<protein>
    <recommendedName>
        <fullName evidence="3 9">Argininosuccinate synthase</fullName>
        <ecNumber evidence="3 9">6.3.4.5</ecNumber>
    </recommendedName>
    <alternativeName>
        <fullName evidence="9">Citrulline--aspartate ligase</fullName>
    </alternativeName>
</protein>
<feature type="binding site" evidence="9">
    <location>
        <position position="129"/>
    </location>
    <ligand>
        <name>L-citrulline</name>
        <dbReference type="ChEBI" id="CHEBI:57743"/>
    </ligand>
</feature>
<dbReference type="HAMAP" id="MF_00005">
    <property type="entry name" value="Arg_succ_synth_type1"/>
    <property type="match status" value="1"/>
</dbReference>
<evidence type="ECO:0000259" key="10">
    <source>
        <dbReference type="Pfam" id="PF00764"/>
    </source>
</evidence>
<dbReference type="FunFam" id="3.90.1260.10:FF:000007">
    <property type="entry name" value="Argininosuccinate synthase"/>
    <property type="match status" value="1"/>
</dbReference>
<organism evidence="12 13">
    <name type="scientific">Orenia metallireducens</name>
    <dbReference type="NCBI Taxonomy" id="1413210"/>
    <lineage>
        <taxon>Bacteria</taxon>
        <taxon>Bacillati</taxon>
        <taxon>Bacillota</taxon>
        <taxon>Clostridia</taxon>
        <taxon>Halanaerobiales</taxon>
        <taxon>Halobacteroidaceae</taxon>
        <taxon>Orenia</taxon>
    </lineage>
</organism>
<dbReference type="InterPro" id="IPR014729">
    <property type="entry name" value="Rossmann-like_a/b/a_fold"/>
</dbReference>
<feature type="binding site" evidence="9">
    <location>
        <position position="126"/>
    </location>
    <ligand>
        <name>L-aspartate</name>
        <dbReference type="ChEBI" id="CHEBI:29991"/>
    </ligand>
</feature>
<keyword evidence="13" id="KW-1185">Reference proteome</keyword>
<evidence type="ECO:0000313" key="12">
    <source>
        <dbReference type="EMBL" id="OCL27292.1"/>
    </source>
</evidence>
<dbReference type="Proteomes" id="UP000093514">
    <property type="component" value="Unassembled WGS sequence"/>
</dbReference>
<keyword evidence="8 9" id="KW-0067">ATP-binding</keyword>
<dbReference type="InterPro" id="IPR024074">
    <property type="entry name" value="AS_cat/multimer_dom_body"/>
</dbReference>
<feature type="binding site" evidence="9">
    <location>
        <position position="275"/>
    </location>
    <ligand>
        <name>L-citrulline</name>
        <dbReference type="ChEBI" id="CHEBI:57743"/>
    </ligand>
</feature>
<gene>
    <name evidence="9" type="primary">argG</name>
    <name evidence="12" type="ORF">U472_07450</name>
</gene>
<dbReference type="UniPathway" id="UPA00068">
    <property type="reaction ID" value="UER00113"/>
</dbReference>
<dbReference type="PROSITE" id="PS00564">
    <property type="entry name" value="ARGININOSUCCIN_SYN_1"/>
    <property type="match status" value="1"/>
</dbReference>
<evidence type="ECO:0000256" key="3">
    <source>
        <dbReference type="ARBA" id="ARBA00012286"/>
    </source>
</evidence>
<dbReference type="CDD" id="cd01999">
    <property type="entry name" value="ASS"/>
    <property type="match status" value="1"/>
</dbReference>
<dbReference type="InterPro" id="IPR048268">
    <property type="entry name" value="Arginosuc_syn_C"/>
</dbReference>
<dbReference type="SUPFAM" id="SSF52402">
    <property type="entry name" value="Adenine nucleotide alpha hydrolases-like"/>
    <property type="match status" value="1"/>
</dbReference>
<dbReference type="FunFam" id="3.40.50.620:FF:000019">
    <property type="entry name" value="Argininosuccinate synthase"/>
    <property type="match status" value="1"/>
</dbReference>
<keyword evidence="4 9" id="KW-0055">Arginine biosynthesis</keyword>
<evidence type="ECO:0000256" key="7">
    <source>
        <dbReference type="ARBA" id="ARBA00022741"/>
    </source>
</evidence>
<evidence type="ECO:0000256" key="6">
    <source>
        <dbReference type="ARBA" id="ARBA00022605"/>
    </source>
</evidence>
<feature type="binding site" evidence="9">
    <location>
        <position position="125"/>
    </location>
    <ligand>
        <name>L-citrulline</name>
        <dbReference type="ChEBI" id="CHEBI:57743"/>
    </ligand>
</feature>
<dbReference type="SUPFAM" id="SSF69864">
    <property type="entry name" value="Argininosuccinate synthetase, C-terminal domain"/>
    <property type="match status" value="1"/>
</dbReference>
<evidence type="ECO:0000256" key="5">
    <source>
        <dbReference type="ARBA" id="ARBA00022598"/>
    </source>
</evidence>
<feature type="domain" description="Arginosuccinate synthase-like N-terminal" evidence="10">
    <location>
        <begin position="7"/>
        <end position="168"/>
    </location>
</feature>
<evidence type="ECO:0000256" key="1">
    <source>
        <dbReference type="ARBA" id="ARBA00004967"/>
    </source>
</evidence>
<keyword evidence="6 9" id="KW-0028">Amino-acid biosynthesis</keyword>
<feature type="binding site" evidence="9">
    <location>
        <position position="263"/>
    </location>
    <ligand>
        <name>L-citrulline</name>
        <dbReference type="ChEBI" id="CHEBI:57743"/>
    </ligand>
</feature>
<evidence type="ECO:0000259" key="11">
    <source>
        <dbReference type="Pfam" id="PF20979"/>
    </source>
</evidence>
<keyword evidence="9" id="KW-0963">Cytoplasm</keyword>
<feature type="binding site" evidence="9">
    <location>
        <position position="38"/>
    </location>
    <ligand>
        <name>ATP</name>
        <dbReference type="ChEBI" id="CHEBI:30616"/>
    </ligand>
</feature>